<accession>A0AA35CJY0</accession>
<dbReference type="GO" id="GO:0046168">
    <property type="term" value="P:glycerol-3-phosphate catabolic process"/>
    <property type="evidence" value="ECO:0007669"/>
    <property type="project" value="InterPro"/>
</dbReference>
<feature type="domain" description="Glycerol-3-phosphate dehydrogenase NAD-dependent N-terminal" evidence="3">
    <location>
        <begin position="25"/>
        <end position="125"/>
    </location>
</feature>
<dbReference type="KEGG" id="cmic:caldi_09490"/>
<dbReference type="AlphaFoldDB" id="A0AA35CJY0"/>
<dbReference type="Pfam" id="PF02317">
    <property type="entry name" value="Octopine_DH"/>
    <property type="match status" value="1"/>
</dbReference>
<feature type="domain" description="Opine dehydrogenase" evidence="4">
    <location>
        <begin position="206"/>
        <end position="351"/>
    </location>
</feature>
<dbReference type="RefSeq" id="WP_264843943.1">
    <property type="nucleotide sequence ID" value="NZ_AP025628.1"/>
</dbReference>
<dbReference type="InterPro" id="IPR051729">
    <property type="entry name" value="Opine/Lysopine_DH"/>
</dbReference>
<evidence type="ECO:0000256" key="1">
    <source>
        <dbReference type="ARBA" id="ARBA00023002"/>
    </source>
</evidence>
<dbReference type="InterPro" id="IPR013328">
    <property type="entry name" value="6PGD_dom2"/>
</dbReference>
<dbReference type="Gene3D" id="3.40.50.720">
    <property type="entry name" value="NAD(P)-binding Rossmann-like Domain"/>
    <property type="match status" value="1"/>
</dbReference>
<feature type="region of interest" description="Disordered" evidence="2">
    <location>
        <begin position="1"/>
        <end position="22"/>
    </location>
</feature>
<dbReference type="Gene3D" id="1.10.1040.10">
    <property type="entry name" value="N-(1-d-carboxylethyl)-l-norvaline Dehydrogenase, domain 2"/>
    <property type="match status" value="1"/>
</dbReference>
<evidence type="ECO:0000259" key="4">
    <source>
        <dbReference type="Pfam" id="PF02317"/>
    </source>
</evidence>
<gene>
    <name evidence="5" type="ORF">caldi_09490</name>
</gene>
<reference evidence="5" key="1">
    <citation type="submission" date="2022-03" db="EMBL/GenBank/DDBJ databases">
        <title>Complete genome sequence of Caldinitratiruptor microaerophilus.</title>
        <authorList>
            <person name="Mukaiyama R."/>
            <person name="Nishiyama T."/>
            <person name="Ueda K."/>
        </authorList>
    </citation>
    <scope>NUCLEOTIDE SEQUENCE</scope>
    <source>
        <strain evidence="5">JCM 16183</strain>
    </source>
</reference>
<protein>
    <recommendedName>
        <fullName evidence="7">Opine dehydrogenase</fullName>
    </recommendedName>
</protein>
<dbReference type="PANTHER" id="PTHR38015">
    <property type="entry name" value="BLR6086 PROTEIN"/>
    <property type="match status" value="1"/>
</dbReference>
<evidence type="ECO:0000259" key="3">
    <source>
        <dbReference type="Pfam" id="PF01210"/>
    </source>
</evidence>
<dbReference type="Proteomes" id="UP001163687">
    <property type="component" value="Chromosome"/>
</dbReference>
<evidence type="ECO:0000313" key="6">
    <source>
        <dbReference type="Proteomes" id="UP001163687"/>
    </source>
</evidence>
<feature type="compositionally biased region" description="Low complexity" evidence="2">
    <location>
        <begin position="1"/>
        <end position="12"/>
    </location>
</feature>
<keyword evidence="6" id="KW-1185">Reference proteome</keyword>
<dbReference type="SUPFAM" id="SSF48179">
    <property type="entry name" value="6-phosphogluconate dehydrogenase C-terminal domain-like"/>
    <property type="match status" value="1"/>
</dbReference>
<evidence type="ECO:0008006" key="7">
    <source>
        <dbReference type="Google" id="ProtNLM"/>
    </source>
</evidence>
<sequence>MFRTRPAAAGRRAGPRGSGRSLPPVAVLGAGHGGLPLAAYLALQGAPVRIWNRSPGPVAAVEVQGGIQLGLPDGTELLAEPERATCDIGAAVAGARVLLVALPATAHAGVASLLAPHLRPGQAVLLLPGRTGGALEFRRTLREHGAPPGVVVGEAQTFPFASRVVAPGVAAIHGIKREVPVAALPAGDTPLLLAAVSPLLSMVTAAPSVLHTSLENVGAMLHPVITLLNAGRIENDARGFEFYGDGVTPGVAAVLAAVDAERRAVAAAYGVQARALSEWIEAAYGHRAPDLHTAVARNPAYRGIRAPTVLSHRYLEEDVPTGLVPLAELGMAAEVPCPTMVALIRLASALHGVEYFRTGRTLERLGLGGLTPDGIRRFVLEGEVEACPA</sequence>
<dbReference type="InterPro" id="IPR003421">
    <property type="entry name" value="Opine_DH"/>
</dbReference>
<dbReference type="EMBL" id="AP025628">
    <property type="protein sequence ID" value="BDG59859.1"/>
    <property type="molecule type" value="Genomic_DNA"/>
</dbReference>
<evidence type="ECO:0000313" key="5">
    <source>
        <dbReference type="EMBL" id="BDG59859.1"/>
    </source>
</evidence>
<dbReference type="InterPro" id="IPR008927">
    <property type="entry name" value="6-PGluconate_DH-like_C_sf"/>
</dbReference>
<dbReference type="GO" id="GO:0016616">
    <property type="term" value="F:oxidoreductase activity, acting on the CH-OH group of donors, NAD or NADP as acceptor"/>
    <property type="evidence" value="ECO:0007669"/>
    <property type="project" value="InterPro"/>
</dbReference>
<evidence type="ECO:0000256" key="2">
    <source>
        <dbReference type="SAM" id="MobiDB-lite"/>
    </source>
</evidence>
<dbReference type="PANTHER" id="PTHR38015:SF1">
    <property type="entry name" value="OPINE DEHYDROGENASE DOMAIN-CONTAINING PROTEIN"/>
    <property type="match status" value="1"/>
</dbReference>
<dbReference type="InterPro" id="IPR011128">
    <property type="entry name" value="G3P_DH_NAD-dep_N"/>
</dbReference>
<dbReference type="GO" id="GO:0051287">
    <property type="term" value="F:NAD binding"/>
    <property type="evidence" value="ECO:0007669"/>
    <property type="project" value="InterPro"/>
</dbReference>
<dbReference type="SUPFAM" id="SSF51735">
    <property type="entry name" value="NAD(P)-binding Rossmann-fold domains"/>
    <property type="match status" value="1"/>
</dbReference>
<name>A0AA35CJY0_9FIRM</name>
<dbReference type="Pfam" id="PF01210">
    <property type="entry name" value="NAD_Gly3P_dh_N"/>
    <property type="match status" value="1"/>
</dbReference>
<dbReference type="InterPro" id="IPR036291">
    <property type="entry name" value="NAD(P)-bd_dom_sf"/>
</dbReference>
<proteinExistence type="predicted"/>
<organism evidence="5 6">
    <name type="scientific">Caldinitratiruptor microaerophilus</name>
    <dbReference type="NCBI Taxonomy" id="671077"/>
    <lineage>
        <taxon>Bacteria</taxon>
        <taxon>Bacillati</taxon>
        <taxon>Bacillota</taxon>
        <taxon>Clostridia</taxon>
        <taxon>Eubacteriales</taxon>
        <taxon>Symbiobacteriaceae</taxon>
        <taxon>Caldinitratiruptor</taxon>
    </lineage>
</organism>
<keyword evidence="1" id="KW-0560">Oxidoreductase</keyword>